<dbReference type="RefSeq" id="YP_009209042.1">
    <property type="nucleotide sequence ID" value="NC_028914.1"/>
</dbReference>
<gene>
    <name evidence="2" type="primary">3</name>
    <name evidence="2" type="ORF">SHEEN_3</name>
</gene>
<protein>
    <recommendedName>
        <fullName evidence="1">LtfC/p132/Gp6 beta-sandwich domain-containing protein</fullName>
    </recommendedName>
</protein>
<reference evidence="2 3" key="1">
    <citation type="submission" date="2014-12" db="EMBL/GenBank/DDBJ databases">
        <authorList>
            <person name="Cote D."/>
            <person name="Daigle Z."/>
            <person name="Borges K.M."/>
            <person name="Adams S.D."/>
            <person name="Alvey R.M."/>
            <person name="Barekzi N."/>
            <person name="Beal Z.N."/>
            <person name="Briggs L.A."/>
            <person name="Brown T."/>
            <person name="Coomans R.J."/>
            <person name="D'Elia T."/>
            <person name="Doss J.H."/>
            <person name="Ellsworth J.A."/>
            <person name="Ettinger W.F."/>
            <person name="Fox D.J."/>
            <person name="Gauthier D.T."/>
            <person name="Andriolo J.M."/>
            <person name="Grubb S."/>
            <person name="Gugssa A.H."/>
            <person name="Hauser C.R."/>
            <person name="Hull A.K."/>
            <person name="Jackson N."/>
            <person name="Kart M.U."/>
            <person name="Korey C.A."/>
            <person name="Makemson J."/>
            <person name="McKinney A.L."/>
            <person name="Nelson P.R."/>
            <person name="Newman R.H."/>
            <person name="Powell G."/>
            <person name="Rodriguez-Lanetty M."/>
            <person name="Royer D."/>
            <person name="Sabila M.H."/>
            <person name="Sadana R."/>
            <person name="Saha S."/>
            <person name="Sangster N."/>
            <person name="Slowan-Pomeroy T."/>
            <person name="Urbinati C.R."/>
            <person name="Ward R.E."/>
            <person name="Warner M."/>
            <person name="Williamson B."/>
            <person name="Biederman B."/>
            <person name="Cresawn S.G."/>
            <person name="Bowman C.A."/>
            <person name="Russell D.A."/>
            <person name="Pope W.H."/>
            <person name="Jacobs-Sera D."/>
            <person name="Hendrix R.W."/>
            <person name="Hatfull G.H."/>
        </authorList>
    </citation>
    <scope>NUCLEOTIDE SEQUENCE [LARGE SCALE GENOMIC DNA]</scope>
</reference>
<feature type="domain" description="LtfC/p132/Gp6 beta-sandwich" evidence="1">
    <location>
        <begin position="8"/>
        <end position="102"/>
    </location>
</feature>
<dbReference type="Proteomes" id="UP000031723">
    <property type="component" value="Segment"/>
</dbReference>
<dbReference type="InterPro" id="IPR055688">
    <property type="entry name" value="LtfC/p132/Gp6_b-sand"/>
</dbReference>
<evidence type="ECO:0000313" key="2">
    <source>
        <dbReference type="EMBL" id="AJD82423.1"/>
    </source>
</evidence>
<sequence length="105" mass="11770">MPIGLKLPNETLVITRGRDFRWAFMNLDENLEPTDFPAGDLYIEFDTGQEWHFEIDGHLANLKVESDDVDLISPRTGFQLVWLPEGEEEGGDVVALGRVQVQGAA</sequence>
<proteinExistence type="predicted"/>
<dbReference type="GeneID" id="26635382"/>
<organism evidence="2 3">
    <name type="scientific">Mycobacterium phage Sheen</name>
    <dbReference type="NCBI Taxonomy" id="1589274"/>
    <lineage>
        <taxon>Viruses</taxon>
        <taxon>Duplodnaviria</taxon>
        <taxon>Heunggongvirae</taxon>
        <taxon>Uroviricota</taxon>
        <taxon>Caudoviricetes</taxon>
        <taxon>Sheenvirus</taxon>
        <taxon>Sheenvirus Sheen</taxon>
    </lineage>
</organism>
<dbReference type="Pfam" id="PF23926">
    <property type="entry name" value="LtfC"/>
    <property type="match status" value="1"/>
</dbReference>
<name>A0A0B5A0T8_9CAUD</name>
<dbReference type="OrthoDB" id="16474at10239"/>
<evidence type="ECO:0000313" key="3">
    <source>
        <dbReference type="Proteomes" id="UP000031723"/>
    </source>
</evidence>
<dbReference type="KEGG" id="vg:26635382"/>
<evidence type="ECO:0000259" key="1">
    <source>
        <dbReference type="Pfam" id="PF23926"/>
    </source>
</evidence>
<dbReference type="EMBL" id="KP273225">
    <property type="protein sequence ID" value="AJD82423.1"/>
    <property type="molecule type" value="Genomic_DNA"/>
</dbReference>
<keyword evidence="3" id="KW-1185">Reference proteome</keyword>
<accession>A0A0B5A0T8</accession>